<feature type="coiled-coil region" evidence="5">
    <location>
        <begin position="233"/>
        <end position="260"/>
    </location>
</feature>
<organism evidence="8 9">
    <name type="scientific">Aurantimonas endophytica</name>
    <dbReference type="NCBI Taxonomy" id="1522175"/>
    <lineage>
        <taxon>Bacteria</taxon>
        <taxon>Pseudomonadati</taxon>
        <taxon>Pseudomonadota</taxon>
        <taxon>Alphaproteobacteria</taxon>
        <taxon>Hyphomicrobiales</taxon>
        <taxon>Aurantimonadaceae</taxon>
        <taxon>Aurantimonas</taxon>
    </lineage>
</organism>
<feature type="transmembrane region" description="Helical" evidence="6">
    <location>
        <begin position="119"/>
        <end position="147"/>
    </location>
</feature>
<evidence type="ECO:0000313" key="8">
    <source>
        <dbReference type="EMBL" id="MBB4003284.1"/>
    </source>
</evidence>
<dbReference type="InterPro" id="IPR005821">
    <property type="entry name" value="Ion_trans_dom"/>
</dbReference>
<dbReference type="GO" id="GO:0001518">
    <property type="term" value="C:voltage-gated sodium channel complex"/>
    <property type="evidence" value="ECO:0007669"/>
    <property type="project" value="TreeGrafter"/>
</dbReference>
<dbReference type="InterPro" id="IPR027359">
    <property type="entry name" value="Volt_channel_dom_sf"/>
</dbReference>
<feature type="transmembrane region" description="Helical" evidence="6">
    <location>
        <begin position="78"/>
        <end position="98"/>
    </location>
</feature>
<dbReference type="SUPFAM" id="SSF81324">
    <property type="entry name" value="Voltage-gated potassium channels"/>
    <property type="match status" value="1"/>
</dbReference>
<feature type="transmembrane region" description="Helical" evidence="6">
    <location>
        <begin position="14"/>
        <end position="32"/>
    </location>
</feature>
<feature type="transmembrane region" description="Helical" evidence="6">
    <location>
        <begin position="193"/>
        <end position="218"/>
    </location>
</feature>
<dbReference type="Gene3D" id="1.20.120.350">
    <property type="entry name" value="Voltage-gated potassium channels. Chain C"/>
    <property type="match status" value="1"/>
</dbReference>
<keyword evidence="8" id="KW-0406">Ion transport</keyword>
<dbReference type="RefSeq" id="WP_183208209.1">
    <property type="nucleotide sequence ID" value="NZ_JAAAMM010000003.1"/>
</dbReference>
<evidence type="ECO:0000313" key="9">
    <source>
        <dbReference type="Proteomes" id="UP000588647"/>
    </source>
</evidence>
<keyword evidence="5" id="KW-0175">Coiled coil</keyword>
<keyword evidence="9" id="KW-1185">Reference proteome</keyword>
<evidence type="ECO:0000259" key="7">
    <source>
        <dbReference type="Pfam" id="PF00520"/>
    </source>
</evidence>
<accession>A0A7W6HDL3</accession>
<keyword evidence="3 6" id="KW-1133">Transmembrane helix</keyword>
<feature type="transmembrane region" description="Helical" evidence="6">
    <location>
        <begin position="44"/>
        <end position="66"/>
    </location>
</feature>
<keyword evidence="8" id="KW-0813">Transport</keyword>
<feature type="domain" description="Ion transport" evidence="7">
    <location>
        <begin position="12"/>
        <end position="226"/>
    </location>
</feature>
<dbReference type="GO" id="GO:0005248">
    <property type="term" value="F:voltage-gated sodium channel activity"/>
    <property type="evidence" value="ECO:0007669"/>
    <property type="project" value="TreeGrafter"/>
</dbReference>
<reference evidence="8 9" key="1">
    <citation type="submission" date="2020-08" db="EMBL/GenBank/DDBJ databases">
        <title>Genomic Encyclopedia of Type Strains, Phase IV (KMG-IV): sequencing the most valuable type-strain genomes for metagenomic binning, comparative biology and taxonomic classification.</title>
        <authorList>
            <person name="Goeker M."/>
        </authorList>
    </citation>
    <scope>NUCLEOTIDE SEQUENCE [LARGE SCALE GENOMIC DNA]</scope>
    <source>
        <strain evidence="8 9">DSM 103570</strain>
    </source>
</reference>
<dbReference type="Proteomes" id="UP000588647">
    <property type="component" value="Unassembled WGS sequence"/>
</dbReference>
<evidence type="ECO:0000256" key="2">
    <source>
        <dbReference type="ARBA" id="ARBA00022692"/>
    </source>
</evidence>
<evidence type="ECO:0000256" key="3">
    <source>
        <dbReference type="ARBA" id="ARBA00022989"/>
    </source>
</evidence>
<comment type="caution">
    <text evidence="8">The sequence shown here is derived from an EMBL/GenBank/DDBJ whole genome shotgun (WGS) entry which is preliminary data.</text>
</comment>
<evidence type="ECO:0000256" key="4">
    <source>
        <dbReference type="ARBA" id="ARBA00023136"/>
    </source>
</evidence>
<keyword evidence="2 6" id="KW-0812">Transmembrane</keyword>
<dbReference type="AlphaFoldDB" id="A0A7W6HDL3"/>
<dbReference type="PANTHER" id="PTHR10037:SF62">
    <property type="entry name" value="SODIUM CHANNEL PROTEIN 60E"/>
    <property type="match status" value="1"/>
</dbReference>
<name>A0A7W6HDL3_9HYPH</name>
<dbReference type="EMBL" id="JACIEM010000003">
    <property type="protein sequence ID" value="MBB4003284.1"/>
    <property type="molecule type" value="Genomic_DNA"/>
</dbReference>
<dbReference type="PANTHER" id="PTHR10037">
    <property type="entry name" value="VOLTAGE-GATED CATION CHANNEL CALCIUM AND SODIUM"/>
    <property type="match status" value="1"/>
</dbReference>
<keyword evidence="4 6" id="KW-0472">Membrane</keyword>
<evidence type="ECO:0000256" key="1">
    <source>
        <dbReference type="ARBA" id="ARBA00004141"/>
    </source>
</evidence>
<dbReference type="InterPro" id="IPR043203">
    <property type="entry name" value="VGCC_Ca_Na"/>
</dbReference>
<dbReference type="Gene3D" id="1.10.287.70">
    <property type="match status" value="1"/>
</dbReference>
<protein>
    <submittedName>
        <fullName evidence="8">Voltage-gated sodium channel</fullName>
    </submittedName>
</protein>
<comment type="subcellular location">
    <subcellularLocation>
        <location evidence="1">Membrane</location>
        <topology evidence="1">Multi-pass membrane protein</topology>
    </subcellularLocation>
</comment>
<feature type="transmembrane region" description="Helical" evidence="6">
    <location>
        <begin position="159"/>
        <end position="181"/>
    </location>
</feature>
<evidence type="ECO:0000256" key="5">
    <source>
        <dbReference type="SAM" id="Coils"/>
    </source>
</evidence>
<keyword evidence="8" id="KW-0407">Ion channel</keyword>
<dbReference type="Pfam" id="PF00520">
    <property type="entry name" value="Ion_trans"/>
    <property type="match status" value="1"/>
</dbReference>
<sequence>MRAQLRTLLSSRRWEFFIVAVILINAVTLGLETDPWVMSVMGPLLTFLDWLTLAIFVVEITLRIYAFGWRFFRDPWSLFDFTVVAISLLPATGPLTVLRALRILRVLRLISMIPSLRRVIGGLIAALPGMGSIIVLLLLVFYVFAVMATKLYGATFPEWFGSVGASVYTLFQVMTLESWSMGIVRPVMEAYPLAWLFFVPFILSTTYAVLNLFIGVIVSAMQEEHQAVDDAGREQAHDDNRMILAEMKALRAEMAELKARLGQGTGTTDASHP</sequence>
<gene>
    <name evidence="8" type="ORF">GGR03_002365</name>
</gene>
<proteinExistence type="predicted"/>
<evidence type="ECO:0000256" key="6">
    <source>
        <dbReference type="SAM" id="Phobius"/>
    </source>
</evidence>